<dbReference type="InterPro" id="IPR029071">
    <property type="entry name" value="Ubiquitin-like_domsf"/>
</dbReference>
<evidence type="ECO:0000259" key="8">
    <source>
        <dbReference type="PROSITE" id="PS50200"/>
    </source>
</evidence>
<keyword evidence="1" id="KW-0217">Developmental protein</keyword>
<feature type="domain" description="Ras-associating" evidence="8">
    <location>
        <begin position="75"/>
        <end position="177"/>
    </location>
</feature>
<reference evidence="11" key="1">
    <citation type="submission" date="2025-08" db="UniProtKB">
        <authorList>
            <consortium name="RefSeq"/>
        </authorList>
    </citation>
    <scope>IDENTIFICATION</scope>
</reference>
<dbReference type="PROSITE" id="PS51126">
    <property type="entry name" value="DILUTE"/>
    <property type="match status" value="1"/>
</dbReference>
<dbReference type="FunFam" id="2.30.42.10:FF:000156">
    <property type="entry name" value="Ras-associating and dilute domain-containing protein"/>
    <property type="match status" value="1"/>
</dbReference>
<evidence type="ECO:0000256" key="6">
    <source>
        <dbReference type="SAM" id="MobiDB-lite"/>
    </source>
</evidence>
<dbReference type="SUPFAM" id="SSF50156">
    <property type="entry name" value="PDZ domain-like"/>
    <property type="match status" value="1"/>
</dbReference>
<dbReference type="InterPro" id="IPR052072">
    <property type="entry name" value="Vascular_dev_regulator"/>
</dbReference>
<evidence type="ECO:0000259" key="9">
    <source>
        <dbReference type="PROSITE" id="PS51126"/>
    </source>
</evidence>
<dbReference type="PANTHER" id="PTHR16027:SF3">
    <property type="entry name" value="RAS-ASSOCIATING AND DILUTE DOMAIN-CONTAINING PROTEIN"/>
    <property type="match status" value="1"/>
</dbReference>
<dbReference type="SMART" id="SM00228">
    <property type="entry name" value="PDZ"/>
    <property type="match status" value="1"/>
</dbReference>
<evidence type="ECO:0000313" key="10">
    <source>
        <dbReference type="Proteomes" id="UP000515145"/>
    </source>
</evidence>
<feature type="compositionally biased region" description="Low complexity" evidence="6">
    <location>
        <begin position="499"/>
        <end position="509"/>
    </location>
</feature>
<dbReference type="FunCoup" id="A0A6P7HV30">
    <property type="interactions" value="884"/>
</dbReference>
<feature type="compositionally biased region" description="Low complexity" evidence="6">
    <location>
        <begin position="1"/>
        <end position="16"/>
    </location>
</feature>
<evidence type="ECO:0000256" key="5">
    <source>
        <dbReference type="ARBA" id="ARBA00073766"/>
    </source>
</evidence>
<dbReference type="GeneID" id="114433228"/>
<dbReference type="SUPFAM" id="SSF54236">
    <property type="entry name" value="Ubiquitin-like"/>
    <property type="match status" value="1"/>
</dbReference>
<dbReference type="Gene3D" id="3.10.20.90">
    <property type="entry name" value="Phosphatidylinositol 3-kinase Catalytic Subunit, Chain A, domain 1"/>
    <property type="match status" value="1"/>
</dbReference>
<feature type="compositionally biased region" description="Gly residues" evidence="6">
    <location>
        <begin position="510"/>
        <end position="521"/>
    </location>
</feature>
<dbReference type="GO" id="GO:0007165">
    <property type="term" value="P:signal transduction"/>
    <property type="evidence" value="ECO:0007669"/>
    <property type="project" value="InterPro"/>
</dbReference>
<dbReference type="CDD" id="cd06690">
    <property type="entry name" value="PDZ_Radil-like"/>
    <property type="match status" value="1"/>
</dbReference>
<evidence type="ECO:0000313" key="11">
    <source>
        <dbReference type="RefSeq" id="XP_028257483.1"/>
    </source>
</evidence>
<dbReference type="InterPro" id="IPR037983">
    <property type="entry name" value="CBD_Rasip1/Radil"/>
</dbReference>
<gene>
    <name evidence="11" type="primary">radil</name>
</gene>
<evidence type="ECO:0000256" key="1">
    <source>
        <dbReference type="ARBA" id="ARBA00022473"/>
    </source>
</evidence>
<feature type="region of interest" description="Disordered" evidence="6">
    <location>
        <begin position="494"/>
        <end position="523"/>
    </location>
</feature>
<dbReference type="PROSITE" id="PS50106">
    <property type="entry name" value="PDZ"/>
    <property type="match status" value="1"/>
</dbReference>
<dbReference type="InParanoid" id="A0A6P7HV30"/>
<comment type="function">
    <text evidence="3">Downstream effector of Rap required for cell adhesion and migration of neural crest precursors during development.</text>
</comment>
<feature type="region of interest" description="Disordered" evidence="6">
    <location>
        <begin position="209"/>
        <end position="304"/>
    </location>
</feature>
<dbReference type="Gene3D" id="2.30.42.10">
    <property type="match status" value="1"/>
</dbReference>
<dbReference type="SMART" id="SM01132">
    <property type="entry name" value="DIL"/>
    <property type="match status" value="1"/>
</dbReference>
<dbReference type="Pfam" id="PF00595">
    <property type="entry name" value="PDZ"/>
    <property type="match status" value="1"/>
</dbReference>
<dbReference type="InterPro" id="IPR001478">
    <property type="entry name" value="PDZ"/>
</dbReference>
<dbReference type="GO" id="GO:0051020">
    <property type="term" value="F:GTPase binding"/>
    <property type="evidence" value="ECO:0007669"/>
    <property type="project" value="TreeGrafter"/>
</dbReference>
<keyword evidence="2" id="KW-0130">Cell adhesion</keyword>
<dbReference type="InterPro" id="IPR008984">
    <property type="entry name" value="SMAD_FHA_dom_sf"/>
</dbReference>
<dbReference type="Gene3D" id="2.60.200.20">
    <property type="match status" value="1"/>
</dbReference>
<protein>
    <recommendedName>
        <fullName evidence="5">Ras-associating and dilute domain-containing protein</fullName>
    </recommendedName>
</protein>
<dbReference type="GO" id="GO:0001755">
    <property type="term" value="P:neural crest cell migration"/>
    <property type="evidence" value="ECO:0007669"/>
    <property type="project" value="TreeGrafter"/>
</dbReference>
<feature type="domain" description="PDZ" evidence="7">
    <location>
        <begin position="1101"/>
        <end position="1186"/>
    </location>
</feature>
<dbReference type="CTD" id="55698"/>
<evidence type="ECO:0000256" key="4">
    <source>
        <dbReference type="ARBA" id="ARBA00061397"/>
    </source>
</evidence>
<dbReference type="CDD" id="cd22733">
    <property type="entry name" value="FHA_RADIL"/>
    <property type="match status" value="1"/>
</dbReference>
<feature type="compositionally biased region" description="Basic residues" evidence="6">
    <location>
        <begin position="998"/>
        <end position="1010"/>
    </location>
</feature>
<evidence type="ECO:0000256" key="2">
    <source>
        <dbReference type="ARBA" id="ARBA00022889"/>
    </source>
</evidence>
<feature type="region of interest" description="Disordered" evidence="6">
    <location>
        <begin position="1"/>
        <end position="20"/>
    </location>
</feature>
<dbReference type="Pfam" id="PF01843">
    <property type="entry name" value="DIL"/>
    <property type="match status" value="1"/>
</dbReference>
<proteinExistence type="inferred from homology"/>
<dbReference type="CDD" id="cd15472">
    <property type="entry name" value="Myo5p-like_CBD_Rasip1"/>
    <property type="match status" value="1"/>
</dbReference>
<evidence type="ECO:0000256" key="3">
    <source>
        <dbReference type="ARBA" id="ARBA00057550"/>
    </source>
</evidence>
<feature type="region of interest" description="Disordered" evidence="6">
    <location>
        <begin position="37"/>
        <end position="74"/>
    </location>
</feature>
<sequence length="1198" mass="131516">MFYGSSSGASMSLPSKSRLKRQSRTFTQVLYRTLSYRDRVPADTGTNTRGDRRSTTEPPERPADDPAELSTQSSAPGVLKIFGDEICAGANYKSVLATPRSSAQELVKEALERYSLNKDAAHYYVLCDVIGRLEGGGGWRTECLRALGDNEKPLLLQELWKPREGHARRFELRRRAEVEELNAKEKDTITAGPKTPQFLAALMGRSGLGRHRSSPLRSGRVVQSSSKDINAQARKLQRNRAKGTLTLPRSSNSSLCRSLSETSLNQLGVGDEPKRYYSTLPGPLRARDGTSSGRRKEEGTQGGVRHSLYQSPHLLLLQGYNRQDCLVYLLNREQHTVGQETPSARPNICLFSPDILPLHCRLRRVPAPRRHANNSNKGEEMADSQRFCVAVEPVLNATVLVNFSRCERSTTLRHGDLLSFGAHYIFLYKDPTGAKPLPAQTLARLRTLGQLYDAGMEEGEGGTCKMCGSVLKDRGAQLSSAPAVRRSFKPHLVKPRSVGTTTGGPLTLSGGDGGGGRGGGGQKRRLQLEFDQAHEDQLLNRIVSLIEPGGDDHKLTPAYLLCLCIQHSASNFPPGSFGKLLLKIVRRIQSIAWEKTKELAQKQAQHQDPASLSLLSISDLVPDLQTIFFWMSNSIEILYFIQQRAPAYTHSIETLQGSKESLLSATISANEEAMTILEEVIMYTFQQCVYYITKALYVVLPGLLDCNPFPVDSSEPCWKGGVGFPEPVRRVLQVFQSAQELLQGYQVHPEIQAQMFAYLFFFSNVSLFNQLMDKGPSRGWFQRSKMLQIQACLRMAMEWASRSGLGHLAEKFFAKLNSTVSIVATPQQQLTQLSWRALSSEHPTLKPVQLHRILTQYQLTAEIGPVPIWQPSSEDEAYIYRTVDLLESFENHPPIVLPSAGFRVDLDSECVEDSIYRQLLYIRHYLWGLRTKTQTHTSAPSVHTHSNGTNTADWTDIQRELLPPAHSSPRSVGPGDEVTADTGEERGRDRTQGQSHTHSLRRNGAVHHPRTANPDPSCLLTPPNTPLYPEGGGGGGGGPGPIISTNAQTNGCSSRTVAECKKANGLITNGLEGCISGCEFPFPVSSSGVPSLPDDLCVVFVVELDKGPYGLGMGLIDGLHTPLNAPGIYIRTLIPDGPAASDGRLRIGDRILAVNGTSLIGADYQSAVDLIRLGGGRLRFLVAKSDPEVSEKISASSC</sequence>
<feature type="compositionally biased region" description="Low complexity" evidence="6">
    <location>
        <begin position="247"/>
        <end position="264"/>
    </location>
</feature>
<dbReference type="AlphaFoldDB" id="A0A6P7HV30"/>
<keyword evidence="10" id="KW-1185">Reference proteome</keyword>
<dbReference type="GO" id="GO:0005874">
    <property type="term" value="C:microtubule"/>
    <property type="evidence" value="ECO:0007669"/>
    <property type="project" value="TreeGrafter"/>
</dbReference>
<dbReference type="InterPro" id="IPR036034">
    <property type="entry name" value="PDZ_sf"/>
</dbReference>
<feature type="region of interest" description="Disordered" evidence="6">
    <location>
        <begin position="963"/>
        <end position="1020"/>
    </location>
</feature>
<dbReference type="SMART" id="SM00314">
    <property type="entry name" value="RA"/>
    <property type="match status" value="1"/>
</dbReference>
<organism evidence="10 11">
    <name type="scientific">Parambassis ranga</name>
    <name type="common">Indian glassy fish</name>
    <dbReference type="NCBI Taxonomy" id="210632"/>
    <lineage>
        <taxon>Eukaryota</taxon>
        <taxon>Metazoa</taxon>
        <taxon>Chordata</taxon>
        <taxon>Craniata</taxon>
        <taxon>Vertebrata</taxon>
        <taxon>Euteleostomi</taxon>
        <taxon>Actinopterygii</taxon>
        <taxon>Neopterygii</taxon>
        <taxon>Teleostei</taxon>
        <taxon>Neoteleostei</taxon>
        <taxon>Acanthomorphata</taxon>
        <taxon>Ovalentaria</taxon>
        <taxon>Ambassidae</taxon>
        <taxon>Parambassis</taxon>
    </lineage>
</organism>
<feature type="domain" description="Dilute" evidence="9">
    <location>
        <begin position="610"/>
        <end position="892"/>
    </location>
</feature>
<dbReference type="GO" id="GO:0034446">
    <property type="term" value="P:substrate adhesion-dependent cell spreading"/>
    <property type="evidence" value="ECO:0007669"/>
    <property type="project" value="TreeGrafter"/>
</dbReference>
<dbReference type="OrthoDB" id="3908708at2759"/>
<accession>A0A6P7HV30</accession>
<name>A0A6P7HV30_9TELE</name>
<evidence type="ECO:0000259" key="7">
    <source>
        <dbReference type="PROSITE" id="PS50106"/>
    </source>
</evidence>
<dbReference type="SUPFAM" id="SSF49879">
    <property type="entry name" value="SMAD/FHA domain"/>
    <property type="match status" value="1"/>
</dbReference>
<dbReference type="PANTHER" id="PTHR16027">
    <property type="entry name" value="DILUTE DOMAIN-CONTAINING PROTEIN YPR089W"/>
    <property type="match status" value="1"/>
</dbReference>
<feature type="compositionally biased region" description="Basic and acidic residues" evidence="6">
    <location>
        <begin position="49"/>
        <end position="64"/>
    </location>
</feature>
<dbReference type="CDD" id="cd17116">
    <property type="entry name" value="RA_Radil_like"/>
    <property type="match status" value="1"/>
</dbReference>
<comment type="similarity">
    <text evidence="4">Belongs to the RADIL family.</text>
</comment>
<dbReference type="Pfam" id="PF00788">
    <property type="entry name" value="RA"/>
    <property type="match status" value="1"/>
</dbReference>
<dbReference type="PROSITE" id="PS50200">
    <property type="entry name" value="RA"/>
    <property type="match status" value="1"/>
</dbReference>
<dbReference type="InterPro" id="IPR002710">
    <property type="entry name" value="Dilute_dom"/>
</dbReference>
<dbReference type="InterPro" id="IPR000159">
    <property type="entry name" value="RA_dom"/>
</dbReference>
<dbReference type="Proteomes" id="UP000515145">
    <property type="component" value="Chromosome 1"/>
</dbReference>
<dbReference type="RefSeq" id="XP_028257483.1">
    <property type="nucleotide sequence ID" value="XM_028401682.1"/>
</dbReference>